<dbReference type="Proteomes" id="UP000799439">
    <property type="component" value="Unassembled WGS sequence"/>
</dbReference>
<comment type="caution">
    <text evidence="2">The sequence shown here is derived from an EMBL/GenBank/DDBJ whole genome shotgun (WGS) entry which is preliminary data.</text>
</comment>
<reference evidence="2" key="1">
    <citation type="journal article" date="2020" name="Stud. Mycol.">
        <title>101 Dothideomycetes genomes: a test case for predicting lifestyles and emergence of pathogens.</title>
        <authorList>
            <person name="Haridas S."/>
            <person name="Albert R."/>
            <person name="Binder M."/>
            <person name="Bloem J."/>
            <person name="Labutti K."/>
            <person name="Salamov A."/>
            <person name="Andreopoulos B."/>
            <person name="Baker S."/>
            <person name="Barry K."/>
            <person name="Bills G."/>
            <person name="Bluhm B."/>
            <person name="Cannon C."/>
            <person name="Castanera R."/>
            <person name="Culley D."/>
            <person name="Daum C."/>
            <person name="Ezra D."/>
            <person name="Gonzalez J."/>
            <person name="Henrissat B."/>
            <person name="Kuo A."/>
            <person name="Liang C."/>
            <person name="Lipzen A."/>
            <person name="Lutzoni F."/>
            <person name="Magnuson J."/>
            <person name="Mondo S."/>
            <person name="Nolan M."/>
            <person name="Ohm R."/>
            <person name="Pangilinan J."/>
            <person name="Park H.-J."/>
            <person name="Ramirez L."/>
            <person name="Alfaro M."/>
            <person name="Sun H."/>
            <person name="Tritt A."/>
            <person name="Yoshinaga Y."/>
            <person name="Zwiers L.-H."/>
            <person name="Turgeon B."/>
            <person name="Goodwin S."/>
            <person name="Spatafora J."/>
            <person name="Crous P."/>
            <person name="Grigoriev I."/>
        </authorList>
    </citation>
    <scope>NUCLEOTIDE SEQUENCE</scope>
    <source>
        <strain evidence="2">CBS 260.36</strain>
    </source>
</reference>
<gene>
    <name evidence="2" type="ORF">K461DRAFT_275990</name>
</gene>
<name>A0A9P4MHJ2_9PEZI</name>
<organism evidence="2 3">
    <name type="scientific">Myriangium duriaei CBS 260.36</name>
    <dbReference type="NCBI Taxonomy" id="1168546"/>
    <lineage>
        <taxon>Eukaryota</taxon>
        <taxon>Fungi</taxon>
        <taxon>Dikarya</taxon>
        <taxon>Ascomycota</taxon>
        <taxon>Pezizomycotina</taxon>
        <taxon>Dothideomycetes</taxon>
        <taxon>Dothideomycetidae</taxon>
        <taxon>Myriangiales</taxon>
        <taxon>Myriangiaceae</taxon>
        <taxon>Myriangium</taxon>
    </lineage>
</organism>
<evidence type="ECO:0000256" key="1">
    <source>
        <dbReference type="SAM" id="MobiDB-lite"/>
    </source>
</evidence>
<feature type="compositionally biased region" description="Low complexity" evidence="1">
    <location>
        <begin position="121"/>
        <end position="140"/>
    </location>
</feature>
<dbReference type="EMBL" id="ML996083">
    <property type="protein sequence ID" value="KAF2154830.1"/>
    <property type="molecule type" value="Genomic_DNA"/>
</dbReference>
<evidence type="ECO:0000313" key="2">
    <source>
        <dbReference type="EMBL" id="KAF2154830.1"/>
    </source>
</evidence>
<protein>
    <submittedName>
        <fullName evidence="2">Uncharacterized protein</fullName>
    </submittedName>
</protein>
<sequence length="140" mass="14320">MSILPRIARPAPPPFRQIGHPTDDEPSQGKTIASCPTRHHVSPGPSTPHTGYFLPTQLPPLPSPSSSLPSIGLLTFASVVLGLLARLSSLDSFRLSLPSSSLLSLLLISTGGGGGGGGGPRLLPATTSSSSEESSESSSW</sequence>
<evidence type="ECO:0000313" key="3">
    <source>
        <dbReference type="Proteomes" id="UP000799439"/>
    </source>
</evidence>
<dbReference type="AlphaFoldDB" id="A0A9P4MHJ2"/>
<keyword evidence="3" id="KW-1185">Reference proteome</keyword>
<proteinExistence type="predicted"/>
<accession>A0A9P4MHJ2</accession>
<feature type="region of interest" description="Disordered" evidence="1">
    <location>
        <begin position="1"/>
        <end position="58"/>
    </location>
</feature>
<feature type="region of interest" description="Disordered" evidence="1">
    <location>
        <begin position="113"/>
        <end position="140"/>
    </location>
</feature>